<dbReference type="Gene3D" id="3.40.630.30">
    <property type="match status" value="1"/>
</dbReference>
<dbReference type="RefSeq" id="WP_163703717.1">
    <property type="nucleotide sequence ID" value="NZ_QXHD01000004.1"/>
</dbReference>
<evidence type="ECO:0000313" key="5">
    <source>
        <dbReference type="Proteomes" id="UP000481033"/>
    </source>
</evidence>
<dbReference type="InterPro" id="IPR016181">
    <property type="entry name" value="Acyl_CoA_acyltransferase"/>
</dbReference>
<evidence type="ECO:0000313" key="4">
    <source>
        <dbReference type="EMBL" id="NEZ60933.1"/>
    </source>
</evidence>
<dbReference type="PANTHER" id="PTHR43877">
    <property type="entry name" value="AMINOALKYLPHOSPHONATE N-ACETYLTRANSFERASE-RELATED-RELATED"/>
    <property type="match status" value="1"/>
</dbReference>
<name>A0A6M0RYG2_9CYAN</name>
<dbReference type="GO" id="GO:0016747">
    <property type="term" value="F:acyltransferase activity, transferring groups other than amino-acyl groups"/>
    <property type="evidence" value="ECO:0007669"/>
    <property type="project" value="InterPro"/>
</dbReference>
<protein>
    <submittedName>
        <fullName evidence="4">GNAT family N-acetyltransferase</fullName>
    </submittedName>
</protein>
<dbReference type="PANTHER" id="PTHR43877:SF2">
    <property type="entry name" value="AMINOALKYLPHOSPHONATE N-ACETYLTRANSFERASE-RELATED"/>
    <property type="match status" value="1"/>
</dbReference>
<keyword evidence="2" id="KW-0012">Acyltransferase</keyword>
<dbReference type="AlphaFoldDB" id="A0A6M0RYG2"/>
<evidence type="ECO:0000256" key="2">
    <source>
        <dbReference type="ARBA" id="ARBA00023315"/>
    </source>
</evidence>
<sequence>MNIRIAQRQDIETLFEIRTSVIENHQSREDIAELGITPASIAEMLETDCCAWIAELDGEDIGFSIANQTEKNIFGMFVRPSFEGRGAGRQLMQAAEDWLWSSNINEISLVTGNNPNLRAYGFYLHLGWTPIAVEQYGDFAGEMKFIKRR</sequence>
<organism evidence="4 5">
    <name type="scientific">Adonisia turfae CCMR0081</name>
    <dbReference type="NCBI Taxonomy" id="2292702"/>
    <lineage>
        <taxon>Bacteria</taxon>
        <taxon>Bacillati</taxon>
        <taxon>Cyanobacteriota</taxon>
        <taxon>Adonisia</taxon>
        <taxon>Adonisia turfae</taxon>
    </lineage>
</organism>
<evidence type="ECO:0000259" key="3">
    <source>
        <dbReference type="PROSITE" id="PS51186"/>
    </source>
</evidence>
<dbReference type="InterPro" id="IPR050832">
    <property type="entry name" value="Bact_Acetyltransf"/>
</dbReference>
<dbReference type="CDD" id="cd04301">
    <property type="entry name" value="NAT_SF"/>
    <property type="match status" value="1"/>
</dbReference>
<keyword evidence="5" id="KW-1185">Reference proteome</keyword>
<keyword evidence="1 4" id="KW-0808">Transferase</keyword>
<proteinExistence type="predicted"/>
<evidence type="ECO:0000256" key="1">
    <source>
        <dbReference type="ARBA" id="ARBA00022679"/>
    </source>
</evidence>
<gene>
    <name evidence="4" type="ORF">DXZ20_35940</name>
</gene>
<reference evidence="4 5" key="1">
    <citation type="journal article" date="2020" name="Microb. Ecol.">
        <title>Ecogenomics of the Marine Benthic Filamentous Cyanobacterium Adonisia.</title>
        <authorList>
            <person name="Walter J.M."/>
            <person name="Coutinho F.H."/>
            <person name="Leomil L."/>
            <person name="Hargreaves P.I."/>
            <person name="Campeao M.E."/>
            <person name="Vieira V.V."/>
            <person name="Silva B.S."/>
            <person name="Fistarol G.O."/>
            <person name="Salomon P.S."/>
            <person name="Sawabe T."/>
            <person name="Mino S."/>
            <person name="Hosokawa M."/>
            <person name="Miyashita H."/>
            <person name="Maruyama F."/>
            <person name="van Verk M.C."/>
            <person name="Dutilh B.E."/>
            <person name="Thompson C.C."/>
            <person name="Thompson F.L."/>
        </authorList>
    </citation>
    <scope>NUCLEOTIDE SEQUENCE [LARGE SCALE GENOMIC DNA]</scope>
    <source>
        <strain evidence="4 5">CCMR0081</strain>
    </source>
</reference>
<dbReference type="Proteomes" id="UP000481033">
    <property type="component" value="Unassembled WGS sequence"/>
</dbReference>
<dbReference type="SUPFAM" id="SSF55729">
    <property type="entry name" value="Acyl-CoA N-acyltransferases (Nat)"/>
    <property type="match status" value="1"/>
</dbReference>
<accession>A0A6M0RYG2</accession>
<dbReference type="InterPro" id="IPR000182">
    <property type="entry name" value="GNAT_dom"/>
</dbReference>
<dbReference type="Pfam" id="PF00583">
    <property type="entry name" value="Acetyltransf_1"/>
    <property type="match status" value="1"/>
</dbReference>
<comment type="caution">
    <text evidence="4">The sequence shown here is derived from an EMBL/GenBank/DDBJ whole genome shotgun (WGS) entry which is preliminary data.</text>
</comment>
<feature type="domain" description="N-acetyltransferase" evidence="3">
    <location>
        <begin position="1"/>
        <end position="148"/>
    </location>
</feature>
<dbReference type="EMBL" id="QXHD01000004">
    <property type="protein sequence ID" value="NEZ60933.1"/>
    <property type="molecule type" value="Genomic_DNA"/>
</dbReference>
<dbReference type="PROSITE" id="PS51186">
    <property type="entry name" value="GNAT"/>
    <property type="match status" value="1"/>
</dbReference>